<dbReference type="Pfam" id="PF14791">
    <property type="entry name" value="DNA_pol_B_thumb"/>
    <property type="match status" value="1"/>
</dbReference>
<feature type="transmembrane region" description="Helical" evidence="7">
    <location>
        <begin position="306"/>
        <end position="325"/>
    </location>
</feature>
<dbReference type="FunFam" id="3.30.210.10:FF:000002">
    <property type="entry name" value="DNA polymerase"/>
    <property type="match status" value="1"/>
</dbReference>
<dbReference type="GO" id="GO:0003887">
    <property type="term" value="F:DNA-directed DNA polymerase activity"/>
    <property type="evidence" value="ECO:0007669"/>
    <property type="project" value="InterPro"/>
</dbReference>
<dbReference type="GO" id="GO:0003677">
    <property type="term" value="F:DNA binding"/>
    <property type="evidence" value="ECO:0007669"/>
    <property type="project" value="InterPro"/>
</dbReference>
<evidence type="ECO:0000256" key="1">
    <source>
        <dbReference type="ARBA" id="ARBA00022634"/>
    </source>
</evidence>
<dbReference type="Proteomes" id="UP000794436">
    <property type="component" value="Unassembled WGS sequence"/>
</dbReference>
<keyword evidence="7" id="KW-0472">Membrane</keyword>
<dbReference type="OrthoDB" id="205514at2759"/>
<feature type="compositionally biased region" description="Basic and acidic residues" evidence="6">
    <location>
        <begin position="693"/>
        <end position="705"/>
    </location>
</feature>
<feature type="compositionally biased region" description="Acidic residues" evidence="6">
    <location>
        <begin position="1156"/>
        <end position="1167"/>
    </location>
</feature>
<proteinExistence type="predicted"/>
<dbReference type="PRINTS" id="PR00870">
    <property type="entry name" value="DNAPOLXBETA"/>
</dbReference>
<dbReference type="AlphaFoldDB" id="A0A8K1C261"/>
<dbReference type="InterPro" id="IPR002054">
    <property type="entry name" value="DNA-dir_DNA_pol_X"/>
</dbReference>
<keyword evidence="10" id="KW-1185">Reference proteome</keyword>
<dbReference type="SUPFAM" id="SSF81301">
    <property type="entry name" value="Nucleotidyltransferase"/>
    <property type="match status" value="1"/>
</dbReference>
<dbReference type="PANTHER" id="PTHR11276:SF28">
    <property type="entry name" value="DNA POLYMERASE LAMBDA"/>
    <property type="match status" value="1"/>
</dbReference>
<feature type="transmembrane region" description="Helical" evidence="7">
    <location>
        <begin position="36"/>
        <end position="55"/>
    </location>
</feature>
<sequence length="1167" mass="132881">MPSVFELLTSVYEVSTVVTDVILNKEYIKRGWLEEYTLSIIFLVFSGLVMGFVGVKLDEQHSRRYTGYRVLDIIIGFFLGVFQLRVLTETAYAFFGARKAEQIAQHTHQPGTHSVTEEKNHKLEKGLTYVAFIQGIVRDVPIFIIQANATIHYRKWKLVDLWAVCSTAVTLLNAATSYVSEQGIVRPTHQSTADAMNPKASKSVHYAAVLFMLGQFVFRLGAILLVATTTGLTIVYYSVAITVFALIWTVVLKLAHHSPSWKAQIQHAIQFFPFFTVFSVDASLLTAGSNKPRNALFGTKLWILNAWRVVENAIGIYLAVSLTRYDDFGESSDSEILTIGLICGAFYIVTVLIYFFITRSDAAAQKSQIMEEDTPLYLRNAPQTTTPYHHHPVDPDQPTPVHPTQPNAMYTNQQTAMYANQPEDKRRFFAELDAFLTDSMSWVDSQDNELRHYAAQWTQRVVMTRCVITSQSSESKSATTDVPMGRVAAERQSENIHNTEAMARTIPLKRVLDAKTSAASSGKKQKQDKKRTSTGSNGKRASSLSPAEQVLQGWRVLLVPFGPDVSRKRLEIWQDMVVSLGGEVVSTASTTPTRDNHQFLHLNSNRTALKDTDSKEKSENAVRMDWEKVDVLIASAETEMEKLRSHYHCKTIPSRVKMYTPDWLLYVKREKRLPDHDFFEWNQQHRHLMAEKEQIEEAERSHDDAINGDDYESGGEDGSNHKKESSREIVRAPHVRTDTRKIQKEEEELQKKKEKLVNERIPIFHKLNPRFQTISNAQEGTNLKTESFVCQKSSLMQANFNAHLTDPIEELMEFLHVERDIWREYSYKKVVSSLKAMCSRVSSVSDIKGLWWAKGRMRDKVVEILETGKLEKLEAKKINPRLRTLVEMSRIWGVGPATAAKLYNMGYKTMDQLRKDADKVLNFQQQIGLNYYQDFLTKIPRSEVTEIEKTVVDEVHRLLPNATALACGSYRRGKPSSGDCDVLITDPDSEECDILPTLLERLHAMGFLTDDLTHVSDHRMGRCDSYMGVCQLRKDLPHRRLDIKVYPRRCFGFALLYFTGSDHFNRSMRLYARKKGWSLSDRALKRVVRVRKDVKIESGESVVCQSEVDVFIALGLEYKDPTERNCFDIRFLEEDEAEARRGGSKRTSTGSTTNPDEGDVDEVEGAN</sequence>
<keyword evidence="4" id="KW-0235">DNA replication</keyword>
<evidence type="ECO:0000256" key="5">
    <source>
        <dbReference type="PIRSR" id="PIRSR622312-50"/>
    </source>
</evidence>
<keyword evidence="2" id="KW-0808">Transferase</keyword>
<dbReference type="SUPFAM" id="SSF47802">
    <property type="entry name" value="DNA polymerase beta, N-terminal domain-like"/>
    <property type="match status" value="1"/>
</dbReference>
<dbReference type="InterPro" id="IPR037160">
    <property type="entry name" value="DNA_Pol_thumb_sf"/>
</dbReference>
<dbReference type="InterPro" id="IPR028207">
    <property type="entry name" value="DNA_pol_B_palm_palm"/>
</dbReference>
<feature type="region of interest" description="Disordered" evidence="6">
    <location>
        <begin position="1136"/>
        <end position="1167"/>
    </location>
</feature>
<feature type="domain" description="DNA-directed DNA polymerase X" evidence="8">
    <location>
        <begin position="799"/>
        <end position="1125"/>
    </location>
</feature>
<dbReference type="SUPFAM" id="SSF81585">
    <property type="entry name" value="PsbU/PolX domain-like"/>
    <property type="match status" value="1"/>
</dbReference>
<evidence type="ECO:0000256" key="3">
    <source>
        <dbReference type="ARBA" id="ARBA00022695"/>
    </source>
</evidence>
<dbReference type="InterPro" id="IPR043519">
    <property type="entry name" value="NT_sf"/>
</dbReference>
<keyword evidence="3" id="KW-0548">Nucleotidyltransferase</keyword>
<name>A0A8K1C261_PYTOL</name>
<evidence type="ECO:0000313" key="9">
    <source>
        <dbReference type="EMBL" id="TMW55055.1"/>
    </source>
</evidence>
<evidence type="ECO:0000259" key="8">
    <source>
        <dbReference type="SMART" id="SM00483"/>
    </source>
</evidence>
<feature type="active site" description="Nucleophile; Schiff-base intermediate with DNA; for 5'-dRP lyase activity" evidence="5">
    <location>
        <position position="860"/>
    </location>
</feature>
<dbReference type="Pfam" id="PF14792">
    <property type="entry name" value="DNA_pol_B_palm"/>
    <property type="match status" value="1"/>
</dbReference>
<feature type="compositionally biased region" description="Acidic residues" evidence="6">
    <location>
        <begin position="706"/>
        <end position="715"/>
    </location>
</feature>
<evidence type="ECO:0000256" key="4">
    <source>
        <dbReference type="ARBA" id="ARBA00022705"/>
    </source>
</evidence>
<feature type="region of interest" description="Disordered" evidence="6">
    <location>
        <begin position="514"/>
        <end position="546"/>
    </location>
</feature>
<dbReference type="PANTHER" id="PTHR11276">
    <property type="entry name" value="DNA POLYMERASE TYPE-X FAMILY MEMBER"/>
    <property type="match status" value="1"/>
</dbReference>
<keyword evidence="1" id="KW-0237">DNA synthesis</keyword>
<feature type="compositionally biased region" description="Polar residues" evidence="6">
    <location>
        <begin position="533"/>
        <end position="546"/>
    </location>
</feature>
<dbReference type="PRINTS" id="PR00869">
    <property type="entry name" value="DNAPOLX"/>
</dbReference>
<keyword evidence="7" id="KW-1133">Transmembrane helix</keyword>
<feature type="compositionally biased region" description="Basic and acidic residues" evidence="6">
    <location>
        <begin position="718"/>
        <end position="731"/>
    </location>
</feature>
<dbReference type="EMBL" id="SPLM01000149">
    <property type="protein sequence ID" value="TMW55055.1"/>
    <property type="molecule type" value="Genomic_DNA"/>
</dbReference>
<dbReference type="Gene3D" id="3.30.210.10">
    <property type="entry name" value="DNA polymerase, thumb domain"/>
    <property type="match status" value="1"/>
</dbReference>
<evidence type="ECO:0000313" key="10">
    <source>
        <dbReference type="Proteomes" id="UP000794436"/>
    </source>
</evidence>
<dbReference type="InterPro" id="IPR002008">
    <property type="entry name" value="DNA_pol_X_beta-like"/>
</dbReference>
<dbReference type="GO" id="GO:0006303">
    <property type="term" value="P:double-strand break repair via nonhomologous end joining"/>
    <property type="evidence" value="ECO:0007669"/>
    <property type="project" value="TreeGrafter"/>
</dbReference>
<feature type="transmembrane region" description="Helical" evidence="7">
    <location>
        <begin position="67"/>
        <end position="86"/>
    </location>
</feature>
<dbReference type="InterPro" id="IPR027421">
    <property type="entry name" value="DNA_pol_lamdba_lyase_dom_sf"/>
</dbReference>
<feature type="transmembrane region" description="Helical" evidence="7">
    <location>
        <begin position="234"/>
        <end position="255"/>
    </location>
</feature>
<keyword evidence="7" id="KW-0812">Transmembrane</keyword>
<evidence type="ECO:0000256" key="2">
    <source>
        <dbReference type="ARBA" id="ARBA00022679"/>
    </source>
</evidence>
<dbReference type="InterPro" id="IPR029398">
    <property type="entry name" value="PolB_thumb"/>
</dbReference>
<dbReference type="InterPro" id="IPR018944">
    <property type="entry name" value="DNA_pol_lambd_fingers_domain"/>
</dbReference>
<protein>
    <recommendedName>
        <fullName evidence="8">DNA-directed DNA polymerase X domain-containing protein</fullName>
    </recommendedName>
</protein>
<dbReference type="SMART" id="SM00483">
    <property type="entry name" value="POLXc"/>
    <property type="match status" value="1"/>
</dbReference>
<reference evidence="9" key="1">
    <citation type="submission" date="2019-03" db="EMBL/GenBank/DDBJ databases">
        <title>Long read genome sequence of the mycoparasitic Pythium oligandrum ATCC 38472 isolated from sugarbeet rhizosphere.</title>
        <authorList>
            <person name="Gaulin E."/>
        </authorList>
    </citation>
    <scope>NUCLEOTIDE SEQUENCE</scope>
    <source>
        <strain evidence="9">ATCC 38472_TT</strain>
    </source>
</reference>
<evidence type="ECO:0000256" key="6">
    <source>
        <dbReference type="SAM" id="MobiDB-lite"/>
    </source>
</evidence>
<feature type="transmembrane region" description="Helical" evidence="7">
    <location>
        <begin position="206"/>
        <end position="228"/>
    </location>
</feature>
<dbReference type="InterPro" id="IPR022312">
    <property type="entry name" value="DNA_pol_X"/>
</dbReference>
<dbReference type="Gene3D" id="3.30.460.10">
    <property type="entry name" value="Beta Polymerase, domain 2"/>
    <property type="match status" value="1"/>
</dbReference>
<feature type="region of interest" description="Disordered" evidence="6">
    <location>
        <begin position="693"/>
        <end position="731"/>
    </location>
</feature>
<comment type="caution">
    <text evidence="9">The sequence shown here is derived from an EMBL/GenBank/DDBJ whole genome shotgun (WGS) entry which is preliminary data.</text>
</comment>
<feature type="transmembrane region" description="Helical" evidence="7">
    <location>
        <begin position="337"/>
        <end position="357"/>
    </location>
</feature>
<gene>
    <name evidence="9" type="ORF">Poli38472_013817</name>
</gene>
<dbReference type="Gene3D" id="1.10.150.110">
    <property type="entry name" value="DNA polymerase beta, N-terminal domain-like"/>
    <property type="match status" value="1"/>
</dbReference>
<dbReference type="Pfam" id="PF10391">
    <property type="entry name" value="DNA_pol_lambd_f"/>
    <property type="match status" value="1"/>
</dbReference>
<organism evidence="9 10">
    <name type="scientific">Pythium oligandrum</name>
    <name type="common">Mycoparasitic fungus</name>
    <dbReference type="NCBI Taxonomy" id="41045"/>
    <lineage>
        <taxon>Eukaryota</taxon>
        <taxon>Sar</taxon>
        <taxon>Stramenopiles</taxon>
        <taxon>Oomycota</taxon>
        <taxon>Peronosporomycetes</taxon>
        <taxon>Pythiales</taxon>
        <taxon>Pythiaceae</taxon>
        <taxon>Pythium</taxon>
    </lineage>
</organism>
<dbReference type="Gene3D" id="1.10.150.20">
    <property type="entry name" value="5' to 3' exonuclease, C-terminal subdomain"/>
    <property type="match status" value="1"/>
</dbReference>
<dbReference type="GO" id="GO:0005634">
    <property type="term" value="C:nucleus"/>
    <property type="evidence" value="ECO:0007669"/>
    <property type="project" value="TreeGrafter"/>
</dbReference>
<feature type="region of interest" description="Disordered" evidence="6">
    <location>
        <begin position="381"/>
        <end position="400"/>
    </location>
</feature>
<evidence type="ECO:0000256" key="7">
    <source>
        <dbReference type="SAM" id="Phobius"/>
    </source>
</evidence>
<dbReference type="CDD" id="cd00141">
    <property type="entry name" value="NT_POLXc"/>
    <property type="match status" value="1"/>
</dbReference>
<accession>A0A8K1C261</accession>